<sequence length="414" mass="47074">MFARTGRDENENLVRKTRASDKEKEVGPTQRRAFGADIGNLVHGKRESKNPGKEKAATEKNAARDVTSILNAVREKARRTASEFHGSFQGTRNRSQSLKSKEENALEGNREGKKASGGLKTMSSMLYKNSEQATCLKTEKKVLPDIDAADHNNPLAVTQYINDIYAYYHRVEPRYRPSADYMSKQKDVNDKMRAILIDWLVEVHLKFKLMPETLFLTVNLIDRFLEEQQVTRKNLQLVGVTAMLIASKYEEIWAPEVRDFVYISDKAYNRDQILGMEKLMLNTLNFHLTVPTQYTFLVRYCKAAGCDKQAQMLAQFLVELTLPMMEGLKYSDSKIACAAVYTAQKCLNKPAFTYELEMHSGYKEEDIMPCALVLANLHLKAATASLVAVHKKYSNPKFHEVANISPCQDLIHEE</sequence>
<evidence type="ECO:0000313" key="9">
    <source>
        <dbReference type="EMBL" id="CAE0606398.1"/>
    </source>
</evidence>
<dbReference type="InterPro" id="IPR046965">
    <property type="entry name" value="Cyclin_A/B-like"/>
</dbReference>
<dbReference type="CDD" id="cd20567">
    <property type="entry name" value="CYCLIN_AtCycB-like_rpt1"/>
    <property type="match status" value="1"/>
</dbReference>
<evidence type="ECO:0000256" key="5">
    <source>
        <dbReference type="RuleBase" id="RU000383"/>
    </source>
</evidence>
<evidence type="ECO:0000259" key="8">
    <source>
        <dbReference type="SMART" id="SM01332"/>
    </source>
</evidence>
<comment type="similarity">
    <text evidence="1">Belongs to the cyclin family. Cyclin AB subfamily.</text>
</comment>
<evidence type="ECO:0000256" key="1">
    <source>
        <dbReference type="ARBA" id="ARBA00006955"/>
    </source>
</evidence>
<dbReference type="SMART" id="SM01332">
    <property type="entry name" value="Cyclin_C"/>
    <property type="match status" value="1"/>
</dbReference>
<protein>
    <recommendedName>
        <fullName evidence="10">Cyclin N-terminal domain-containing protein</fullName>
    </recommendedName>
</protein>
<dbReference type="InterPro" id="IPR006671">
    <property type="entry name" value="Cyclin_N"/>
</dbReference>
<evidence type="ECO:0000256" key="3">
    <source>
        <dbReference type="ARBA" id="ARBA00023127"/>
    </source>
</evidence>
<feature type="compositionally biased region" description="Basic and acidic residues" evidence="6">
    <location>
        <begin position="1"/>
        <end position="26"/>
    </location>
</feature>
<name>A0A7S3XC44_9CHLO</name>
<feature type="region of interest" description="Disordered" evidence="6">
    <location>
        <begin position="1"/>
        <end position="63"/>
    </location>
</feature>
<dbReference type="FunFam" id="1.10.472.10:FF:000001">
    <property type="entry name" value="G2/mitotic-specific cyclin"/>
    <property type="match status" value="1"/>
</dbReference>
<dbReference type="Pfam" id="PF00134">
    <property type="entry name" value="Cyclin_N"/>
    <property type="match status" value="1"/>
</dbReference>
<feature type="region of interest" description="Disordered" evidence="6">
    <location>
        <begin position="78"/>
        <end position="119"/>
    </location>
</feature>
<dbReference type="GO" id="GO:0044772">
    <property type="term" value="P:mitotic cell cycle phase transition"/>
    <property type="evidence" value="ECO:0007669"/>
    <property type="project" value="InterPro"/>
</dbReference>
<dbReference type="AlphaFoldDB" id="A0A7S3XC44"/>
<feature type="domain" description="Cyclin C-terminal" evidence="8">
    <location>
        <begin position="291"/>
        <end position="407"/>
    </location>
</feature>
<dbReference type="SMART" id="SM00385">
    <property type="entry name" value="CYCLIN"/>
    <property type="match status" value="2"/>
</dbReference>
<feature type="compositionally biased region" description="Basic and acidic residues" evidence="6">
    <location>
        <begin position="44"/>
        <end position="63"/>
    </location>
</feature>
<reference evidence="9" key="1">
    <citation type="submission" date="2021-01" db="EMBL/GenBank/DDBJ databases">
        <authorList>
            <person name="Corre E."/>
            <person name="Pelletier E."/>
            <person name="Niang G."/>
            <person name="Scheremetjew M."/>
            <person name="Finn R."/>
            <person name="Kale V."/>
            <person name="Holt S."/>
            <person name="Cochrane G."/>
            <person name="Meng A."/>
            <person name="Brown T."/>
            <person name="Cohen L."/>
        </authorList>
    </citation>
    <scope>NUCLEOTIDE SEQUENCE</scope>
    <source>
        <strain evidence="9">CCMP1897</strain>
    </source>
</reference>
<dbReference type="PROSITE" id="PS00292">
    <property type="entry name" value="CYCLINS"/>
    <property type="match status" value="1"/>
</dbReference>
<feature type="compositionally biased region" description="Polar residues" evidence="6">
    <location>
        <begin position="88"/>
        <end position="98"/>
    </location>
</feature>
<keyword evidence="2" id="KW-0132">Cell division</keyword>
<proteinExistence type="inferred from homology"/>
<feature type="domain" description="Cyclin-like" evidence="7">
    <location>
        <begin position="295"/>
        <end position="376"/>
    </location>
</feature>
<dbReference type="InterPro" id="IPR036915">
    <property type="entry name" value="Cyclin-like_sf"/>
</dbReference>
<gene>
    <name evidence="9" type="ORF">PSAL00342_LOCUS214</name>
</gene>
<dbReference type="PANTHER" id="PTHR10177">
    <property type="entry name" value="CYCLINS"/>
    <property type="match status" value="1"/>
</dbReference>
<dbReference type="InterPro" id="IPR013763">
    <property type="entry name" value="Cyclin-like_dom"/>
</dbReference>
<evidence type="ECO:0008006" key="10">
    <source>
        <dbReference type="Google" id="ProtNLM"/>
    </source>
</evidence>
<evidence type="ECO:0000256" key="2">
    <source>
        <dbReference type="ARBA" id="ARBA00022618"/>
    </source>
</evidence>
<dbReference type="Pfam" id="PF02984">
    <property type="entry name" value="Cyclin_C"/>
    <property type="match status" value="1"/>
</dbReference>
<dbReference type="EMBL" id="HBIS01000253">
    <property type="protein sequence ID" value="CAE0606398.1"/>
    <property type="molecule type" value="Transcribed_RNA"/>
</dbReference>
<evidence type="ECO:0000259" key="7">
    <source>
        <dbReference type="SMART" id="SM00385"/>
    </source>
</evidence>
<evidence type="ECO:0000256" key="4">
    <source>
        <dbReference type="ARBA" id="ARBA00023306"/>
    </source>
</evidence>
<keyword evidence="3 5" id="KW-0195">Cyclin</keyword>
<keyword evidence="4" id="KW-0131">Cell cycle</keyword>
<feature type="domain" description="Cyclin-like" evidence="7">
    <location>
        <begin position="198"/>
        <end position="282"/>
    </location>
</feature>
<feature type="compositionally biased region" description="Basic and acidic residues" evidence="6">
    <location>
        <begin position="99"/>
        <end position="114"/>
    </location>
</feature>
<dbReference type="Gene3D" id="1.10.472.10">
    <property type="entry name" value="Cyclin-like"/>
    <property type="match status" value="2"/>
</dbReference>
<dbReference type="PIRSF" id="PIRSF001771">
    <property type="entry name" value="Cyclin_A_B_D_E"/>
    <property type="match status" value="1"/>
</dbReference>
<evidence type="ECO:0000256" key="6">
    <source>
        <dbReference type="SAM" id="MobiDB-lite"/>
    </source>
</evidence>
<dbReference type="GO" id="GO:0016538">
    <property type="term" value="F:cyclin-dependent protein serine/threonine kinase regulator activity"/>
    <property type="evidence" value="ECO:0007669"/>
    <property type="project" value="InterPro"/>
</dbReference>
<dbReference type="InterPro" id="IPR039361">
    <property type="entry name" value="Cyclin"/>
</dbReference>
<dbReference type="InterPro" id="IPR048258">
    <property type="entry name" value="Cyclins_cyclin-box"/>
</dbReference>
<organism evidence="9">
    <name type="scientific">Picocystis salinarum</name>
    <dbReference type="NCBI Taxonomy" id="88271"/>
    <lineage>
        <taxon>Eukaryota</taxon>
        <taxon>Viridiplantae</taxon>
        <taxon>Chlorophyta</taxon>
        <taxon>Picocystophyceae</taxon>
        <taxon>Picocystales</taxon>
        <taxon>Picocystaceae</taxon>
        <taxon>Picocystis</taxon>
    </lineage>
</organism>
<dbReference type="GO" id="GO:0051301">
    <property type="term" value="P:cell division"/>
    <property type="evidence" value="ECO:0007669"/>
    <property type="project" value="UniProtKB-KW"/>
</dbReference>
<accession>A0A7S3XC44</accession>
<dbReference type="SUPFAM" id="SSF47954">
    <property type="entry name" value="Cyclin-like"/>
    <property type="match status" value="2"/>
</dbReference>
<dbReference type="InterPro" id="IPR004367">
    <property type="entry name" value="Cyclin_C-dom"/>
</dbReference>